<dbReference type="CDD" id="cd03431">
    <property type="entry name" value="NUDIX_DNA_Glycosylase_C-MutY"/>
    <property type="match status" value="1"/>
</dbReference>
<keyword evidence="7 13" id="KW-0227">DNA damage</keyword>
<dbReference type="NCBIfam" id="TIGR01084">
    <property type="entry name" value="mutY"/>
    <property type="match status" value="1"/>
</dbReference>
<proteinExistence type="inferred from homology"/>
<evidence type="ECO:0000256" key="5">
    <source>
        <dbReference type="ARBA" id="ARBA00022485"/>
    </source>
</evidence>
<feature type="domain" description="HhH-GPD" evidence="14">
    <location>
        <begin position="64"/>
        <end position="215"/>
    </location>
</feature>
<evidence type="ECO:0000256" key="6">
    <source>
        <dbReference type="ARBA" id="ARBA00022723"/>
    </source>
</evidence>
<dbReference type="Gene3D" id="1.10.340.30">
    <property type="entry name" value="Hypothetical protein, domain 2"/>
    <property type="match status" value="1"/>
</dbReference>
<evidence type="ECO:0000259" key="14">
    <source>
        <dbReference type="SMART" id="SM00478"/>
    </source>
</evidence>
<dbReference type="PANTHER" id="PTHR42944:SF1">
    <property type="entry name" value="ADENINE DNA GLYCOSYLASE"/>
    <property type="match status" value="1"/>
</dbReference>
<dbReference type="Pfam" id="PF14815">
    <property type="entry name" value="NUDIX_4"/>
    <property type="match status" value="1"/>
</dbReference>
<reference evidence="15 16" key="1">
    <citation type="submission" date="2020-08" db="EMBL/GenBank/DDBJ databases">
        <title>Genome public.</title>
        <authorList>
            <person name="Liu C."/>
            <person name="Sun Q."/>
        </authorList>
    </citation>
    <scope>NUCLEOTIDE SEQUENCE [LARGE SCALE GENOMIC DNA]</scope>
    <source>
        <strain evidence="15 16">BX1</strain>
    </source>
</reference>
<comment type="caution">
    <text evidence="15">The sequence shown here is derived from an EMBL/GenBank/DDBJ whole genome shotgun (WGS) entry which is preliminary data.</text>
</comment>
<comment type="function">
    <text evidence="13">Adenine glycosylase active on G-A mispairs.</text>
</comment>
<dbReference type="InterPro" id="IPR015797">
    <property type="entry name" value="NUDIX_hydrolase-like_dom_sf"/>
</dbReference>
<dbReference type="InterPro" id="IPR005760">
    <property type="entry name" value="A/G_AdeGlyc_MutY"/>
</dbReference>
<dbReference type="InterPro" id="IPR029119">
    <property type="entry name" value="MutY_C"/>
</dbReference>
<evidence type="ECO:0000313" key="16">
    <source>
        <dbReference type="Proteomes" id="UP000658131"/>
    </source>
</evidence>
<dbReference type="PANTHER" id="PTHR42944">
    <property type="entry name" value="ADENINE DNA GLYCOSYLASE"/>
    <property type="match status" value="1"/>
</dbReference>
<dbReference type="InterPro" id="IPR004036">
    <property type="entry name" value="Endonuclease-III-like_CS2"/>
</dbReference>
<evidence type="ECO:0000256" key="1">
    <source>
        <dbReference type="ARBA" id="ARBA00000843"/>
    </source>
</evidence>
<accession>A0ABR7NJA1</accession>
<keyword evidence="11" id="KW-0234">DNA repair</keyword>
<keyword evidence="5" id="KW-0004">4Fe-4S</keyword>
<evidence type="ECO:0000256" key="10">
    <source>
        <dbReference type="ARBA" id="ARBA00023014"/>
    </source>
</evidence>
<keyword evidence="12 13" id="KW-0326">Glycosidase</keyword>
<dbReference type="RefSeq" id="WP_262400005.1">
    <property type="nucleotide sequence ID" value="NZ_JACRTB010000011.1"/>
</dbReference>
<sequence length="372" mass="40627">MKETALPRREQKTGAIFSPQEAEHAAALLARVSEPLLAWYDQNARVLPWRSDPTPYRVWISEIMLQQTRVEAARGYFERFVEALPDVFALAAVEEDALLKLWEGLGYYSRARNLKHAAQIVVEQFGGRLPADFSALRKLPGIGEYSAGSIGSIAFGLRVPAVDGNVLRVVSRLLSSRADVTLPAVKRELTALVAGMLPEARVGDFNQSLMELGAVICLPNGAPLCLLCPLAGLCEGLRTGAAPSLPVRTAKKPRRVQQITVFLLTRKGNLYLRKRPAGGLLAGLWELPNIEGALSRKQADEFLGRLGIAHAPAEEAGTGHHIFTHVEWRMTLYSCELDPGASAPEGWVPVSPEDLTGRYPLPSAFLTLLKNL</sequence>
<comment type="cofactor">
    <cofactor evidence="13">
        <name>[4Fe-4S] cluster</name>
        <dbReference type="ChEBI" id="CHEBI:49883"/>
    </cofactor>
    <text evidence="13">Binds 1 [4Fe-4S] cluster.</text>
</comment>
<evidence type="ECO:0000256" key="12">
    <source>
        <dbReference type="ARBA" id="ARBA00023295"/>
    </source>
</evidence>
<evidence type="ECO:0000313" key="15">
    <source>
        <dbReference type="EMBL" id="MBC8576486.1"/>
    </source>
</evidence>
<name>A0ABR7NJA1_9FIRM</name>
<keyword evidence="10" id="KW-0411">Iron-sulfur</keyword>
<dbReference type="Gene3D" id="3.90.79.10">
    <property type="entry name" value="Nucleoside Triphosphate Pyrophosphohydrolase"/>
    <property type="match status" value="1"/>
</dbReference>
<dbReference type="InterPro" id="IPR023170">
    <property type="entry name" value="HhH_base_excis_C"/>
</dbReference>
<evidence type="ECO:0000256" key="4">
    <source>
        <dbReference type="ARBA" id="ARBA00022023"/>
    </source>
</evidence>
<dbReference type="InterPro" id="IPR044298">
    <property type="entry name" value="MIG/MutY"/>
</dbReference>
<organism evidence="15 16">
    <name type="scientific">Yanshouia hominis</name>
    <dbReference type="NCBI Taxonomy" id="2763673"/>
    <lineage>
        <taxon>Bacteria</taxon>
        <taxon>Bacillati</taxon>
        <taxon>Bacillota</taxon>
        <taxon>Clostridia</taxon>
        <taxon>Eubacteriales</taxon>
        <taxon>Oscillospiraceae</taxon>
        <taxon>Yanshouia</taxon>
    </lineage>
</organism>
<dbReference type="Proteomes" id="UP000658131">
    <property type="component" value="Unassembled WGS sequence"/>
</dbReference>
<keyword evidence="6" id="KW-0479">Metal-binding</keyword>
<evidence type="ECO:0000256" key="9">
    <source>
        <dbReference type="ARBA" id="ARBA00023004"/>
    </source>
</evidence>
<dbReference type="InterPro" id="IPR011257">
    <property type="entry name" value="DNA_glycosylase"/>
</dbReference>
<dbReference type="SUPFAM" id="SSF55811">
    <property type="entry name" value="Nudix"/>
    <property type="match status" value="1"/>
</dbReference>
<evidence type="ECO:0000256" key="2">
    <source>
        <dbReference type="ARBA" id="ARBA00008343"/>
    </source>
</evidence>
<comment type="similarity">
    <text evidence="2 13">Belongs to the Nth/MutY family.</text>
</comment>
<dbReference type="Pfam" id="PF00730">
    <property type="entry name" value="HhH-GPD"/>
    <property type="match status" value="1"/>
</dbReference>
<gene>
    <name evidence="15" type="primary">mutY</name>
    <name evidence="15" type="ORF">H8717_08715</name>
</gene>
<evidence type="ECO:0000256" key="3">
    <source>
        <dbReference type="ARBA" id="ARBA00012045"/>
    </source>
</evidence>
<keyword evidence="9 13" id="KW-0408">Iron</keyword>
<dbReference type="SMART" id="SM00478">
    <property type="entry name" value="ENDO3c"/>
    <property type="match status" value="1"/>
</dbReference>
<evidence type="ECO:0000256" key="7">
    <source>
        <dbReference type="ARBA" id="ARBA00022763"/>
    </source>
</evidence>
<evidence type="ECO:0000256" key="8">
    <source>
        <dbReference type="ARBA" id="ARBA00022801"/>
    </source>
</evidence>
<comment type="catalytic activity">
    <reaction evidence="1 13">
        <text>Hydrolyzes free adenine bases from 7,8-dihydro-8-oxoguanine:adenine mismatched double-stranded DNA, leaving an apurinic site.</text>
        <dbReference type="EC" id="3.2.2.31"/>
    </reaction>
</comment>
<dbReference type="CDD" id="cd00056">
    <property type="entry name" value="ENDO3c"/>
    <property type="match status" value="1"/>
</dbReference>
<dbReference type="EMBL" id="JACRTB010000011">
    <property type="protein sequence ID" value="MBC8576486.1"/>
    <property type="molecule type" value="Genomic_DNA"/>
</dbReference>
<keyword evidence="16" id="KW-1185">Reference proteome</keyword>
<dbReference type="EC" id="3.2.2.31" evidence="3 13"/>
<evidence type="ECO:0000256" key="11">
    <source>
        <dbReference type="ARBA" id="ARBA00023204"/>
    </source>
</evidence>
<keyword evidence="8" id="KW-0378">Hydrolase</keyword>
<dbReference type="InterPro" id="IPR003265">
    <property type="entry name" value="HhH-GPD_domain"/>
</dbReference>
<dbReference type="SUPFAM" id="SSF48150">
    <property type="entry name" value="DNA-glycosylase"/>
    <property type="match status" value="1"/>
</dbReference>
<evidence type="ECO:0000256" key="13">
    <source>
        <dbReference type="RuleBase" id="RU365096"/>
    </source>
</evidence>
<protein>
    <recommendedName>
        <fullName evidence="4 13">Adenine DNA glycosylase</fullName>
        <ecNumber evidence="3 13">3.2.2.31</ecNumber>
    </recommendedName>
</protein>
<dbReference type="Gene3D" id="1.10.1670.10">
    <property type="entry name" value="Helix-hairpin-Helix base-excision DNA repair enzymes (C-terminal)"/>
    <property type="match status" value="1"/>
</dbReference>
<dbReference type="PROSITE" id="PS01155">
    <property type="entry name" value="ENDONUCLEASE_III_2"/>
    <property type="match status" value="1"/>
</dbReference>